<sequence>MQSLDIVTASEEMSSTHVLASTKGCDVNMLCNCEETEDVYLKIMGKLHGKPENFTELSLGLELSELPVFWIARSSKNHSFHLPDGFEE</sequence>
<comment type="caution">
    <text evidence="1">The sequence shown here is derived from an EMBL/GenBank/DDBJ whole genome shotgun (WGS) entry which is preliminary data.</text>
</comment>
<gene>
    <name evidence="1" type="ORF">Nepgr_016512</name>
</gene>
<organism evidence="1 2">
    <name type="scientific">Nepenthes gracilis</name>
    <name type="common">Slender pitcher plant</name>
    <dbReference type="NCBI Taxonomy" id="150966"/>
    <lineage>
        <taxon>Eukaryota</taxon>
        <taxon>Viridiplantae</taxon>
        <taxon>Streptophyta</taxon>
        <taxon>Embryophyta</taxon>
        <taxon>Tracheophyta</taxon>
        <taxon>Spermatophyta</taxon>
        <taxon>Magnoliopsida</taxon>
        <taxon>eudicotyledons</taxon>
        <taxon>Gunneridae</taxon>
        <taxon>Pentapetalae</taxon>
        <taxon>Caryophyllales</taxon>
        <taxon>Nepenthaceae</taxon>
        <taxon>Nepenthes</taxon>
    </lineage>
</organism>
<evidence type="ECO:0000313" key="2">
    <source>
        <dbReference type="Proteomes" id="UP001279734"/>
    </source>
</evidence>
<proteinExistence type="predicted"/>
<reference evidence="1" key="1">
    <citation type="submission" date="2023-05" db="EMBL/GenBank/DDBJ databases">
        <title>Nepenthes gracilis genome sequencing.</title>
        <authorList>
            <person name="Fukushima K."/>
        </authorList>
    </citation>
    <scope>NUCLEOTIDE SEQUENCE</scope>
    <source>
        <strain evidence="1">SING2019-196</strain>
    </source>
</reference>
<accession>A0AAD3XSE3</accession>
<dbReference type="EMBL" id="BSYO01000014">
    <property type="protein sequence ID" value="GMH14671.1"/>
    <property type="molecule type" value="Genomic_DNA"/>
</dbReference>
<dbReference type="AlphaFoldDB" id="A0AAD3XSE3"/>
<dbReference type="Proteomes" id="UP001279734">
    <property type="component" value="Unassembled WGS sequence"/>
</dbReference>
<protein>
    <submittedName>
        <fullName evidence="1">Uncharacterized protein</fullName>
    </submittedName>
</protein>
<name>A0AAD3XSE3_NEPGR</name>
<keyword evidence="2" id="KW-1185">Reference proteome</keyword>
<evidence type="ECO:0000313" key="1">
    <source>
        <dbReference type="EMBL" id="GMH14671.1"/>
    </source>
</evidence>